<dbReference type="Ensembl" id="ENSAMXT00000048445.1">
    <property type="protein sequence ID" value="ENSAMXP00000046881.1"/>
    <property type="gene ID" value="ENSAMXG00000037039.1"/>
</dbReference>
<evidence type="ECO:0000256" key="5">
    <source>
        <dbReference type="ARBA" id="ARBA00023288"/>
    </source>
</evidence>
<feature type="transmembrane region" description="Helical" evidence="9">
    <location>
        <begin position="86"/>
        <end position="108"/>
    </location>
</feature>
<evidence type="ECO:0000256" key="9">
    <source>
        <dbReference type="SAM" id="Phobius"/>
    </source>
</evidence>
<dbReference type="Proteomes" id="UP000018467">
    <property type="component" value="Unassembled WGS sequence"/>
</dbReference>
<keyword evidence="3 9" id="KW-1133">Transmembrane helix</keyword>
<dbReference type="PANTHER" id="PTHR22776:SF12">
    <property type="entry name" value="MYELIN AND LYMPHOCYTE PROTEIN"/>
    <property type="match status" value="1"/>
</dbReference>
<dbReference type="PRINTS" id="PR01884">
    <property type="entry name" value="MALPROTEIN"/>
</dbReference>
<reference evidence="11" key="4">
    <citation type="submission" date="2025-09" db="UniProtKB">
        <authorList>
            <consortium name="Ensembl"/>
        </authorList>
    </citation>
    <scope>IDENTIFICATION</scope>
</reference>
<evidence type="ECO:0000256" key="7">
    <source>
        <dbReference type="ARBA" id="ARBA00039981"/>
    </source>
</evidence>
<dbReference type="GO" id="GO:0016020">
    <property type="term" value="C:membrane"/>
    <property type="evidence" value="ECO:0007669"/>
    <property type="project" value="UniProtKB-SubCell"/>
</dbReference>
<protein>
    <recommendedName>
        <fullName evidence="7">Myelin and lymphocyte protein</fullName>
    </recommendedName>
</protein>
<evidence type="ECO:0000256" key="2">
    <source>
        <dbReference type="ARBA" id="ARBA00022692"/>
    </source>
</evidence>
<dbReference type="GO" id="GO:0019911">
    <property type="term" value="F:structural constituent of myelin sheath"/>
    <property type="evidence" value="ECO:0007669"/>
    <property type="project" value="TreeGrafter"/>
</dbReference>
<dbReference type="Bgee" id="ENSAMXG00000037039">
    <property type="expression patterns" value="Expressed in zone of skin and 13 other cell types or tissues"/>
</dbReference>
<dbReference type="GO" id="GO:0042552">
    <property type="term" value="P:myelination"/>
    <property type="evidence" value="ECO:0007669"/>
    <property type="project" value="TreeGrafter"/>
</dbReference>
<dbReference type="InterPro" id="IPR050578">
    <property type="entry name" value="MARVEL-CKLF_proteins"/>
</dbReference>
<reference evidence="11" key="3">
    <citation type="submission" date="2025-08" db="UniProtKB">
        <authorList>
            <consortium name="Ensembl"/>
        </authorList>
    </citation>
    <scope>IDENTIFICATION</scope>
</reference>
<evidence type="ECO:0000256" key="4">
    <source>
        <dbReference type="ARBA" id="ARBA00023136"/>
    </source>
</evidence>
<dbReference type="AlphaFoldDB" id="A0A3B1JYU0"/>
<dbReference type="InterPro" id="IPR008253">
    <property type="entry name" value="Marvel"/>
</dbReference>
<keyword evidence="2 8" id="KW-0812">Transmembrane</keyword>
<organism evidence="11 12">
    <name type="scientific">Astyanax mexicanus</name>
    <name type="common">Blind cave fish</name>
    <name type="synonym">Astyanax fasciatus mexicanus</name>
    <dbReference type="NCBI Taxonomy" id="7994"/>
    <lineage>
        <taxon>Eukaryota</taxon>
        <taxon>Metazoa</taxon>
        <taxon>Chordata</taxon>
        <taxon>Craniata</taxon>
        <taxon>Vertebrata</taxon>
        <taxon>Euteleostomi</taxon>
        <taxon>Actinopterygii</taxon>
        <taxon>Neopterygii</taxon>
        <taxon>Teleostei</taxon>
        <taxon>Ostariophysi</taxon>
        <taxon>Characiformes</taxon>
        <taxon>Characoidei</taxon>
        <taxon>Acestrorhamphidae</taxon>
        <taxon>Acestrorhamphinae</taxon>
        <taxon>Astyanax</taxon>
    </lineage>
</organism>
<keyword evidence="12" id="KW-1185">Reference proteome</keyword>
<evidence type="ECO:0000313" key="11">
    <source>
        <dbReference type="Ensembl" id="ENSAMXP00000046881.1"/>
    </source>
</evidence>
<dbReference type="GeneTree" id="ENSGT00940000154987"/>
<comment type="subcellular location">
    <subcellularLocation>
        <location evidence="1">Membrane</location>
        <topology evidence="1">Multi-pass membrane protein</topology>
    </subcellularLocation>
</comment>
<dbReference type="PROSITE" id="PS51225">
    <property type="entry name" value="MARVEL"/>
    <property type="match status" value="1"/>
</dbReference>
<name>A0A3B1JYU0_ASTMX</name>
<evidence type="ECO:0000259" key="10">
    <source>
        <dbReference type="PROSITE" id="PS51225"/>
    </source>
</evidence>
<comment type="similarity">
    <text evidence="6">Belongs to the MAL family.</text>
</comment>
<dbReference type="InterPro" id="IPR013295">
    <property type="entry name" value="MAL"/>
</dbReference>
<feature type="domain" description="MARVEL" evidence="10">
    <location>
        <begin position="16"/>
        <end position="153"/>
    </location>
</feature>
<reference evidence="12" key="2">
    <citation type="journal article" date="2014" name="Nat. Commun.">
        <title>The cavefish genome reveals candidate genes for eye loss.</title>
        <authorList>
            <person name="McGaugh S.E."/>
            <person name="Gross J.B."/>
            <person name="Aken B."/>
            <person name="Blin M."/>
            <person name="Borowsky R."/>
            <person name="Chalopin D."/>
            <person name="Hinaux H."/>
            <person name="Jeffery W.R."/>
            <person name="Keene A."/>
            <person name="Ma L."/>
            <person name="Minx P."/>
            <person name="Murphy D."/>
            <person name="O'Quin K.E."/>
            <person name="Retaux S."/>
            <person name="Rohner N."/>
            <person name="Searle S.M."/>
            <person name="Stahl B.A."/>
            <person name="Tabin C."/>
            <person name="Volff J.N."/>
            <person name="Yoshizawa M."/>
            <person name="Warren W.C."/>
        </authorList>
    </citation>
    <scope>NUCLEOTIDE SEQUENCE [LARGE SCALE GENOMIC DNA]</scope>
    <source>
        <strain evidence="12">female</strain>
    </source>
</reference>
<proteinExistence type="inferred from homology"/>
<evidence type="ECO:0000256" key="6">
    <source>
        <dbReference type="ARBA" id="ARBA00034721"/>
    </source>
</evidence>
<dbReference type="InParanoid" id="A0A3B1JYU0"/>
<reference evidence="12" key="1">
    <citation type="submission" date="2013-03" db="EMBL/GenBank/DDBJ databases">
        <authorList>
            <person name="Jeffery W."/>
            <person name="Warren W."/>
            <person name="Wilson R.K."/>
        </authorList>
    </citation>
    <scope>NUCLEOTIDE SEQUENCE</scope>
    <source>
        <strain evidence="12">female</strain>
    </source>
</reference>
<feature type="transmembrane region" description="Helical" evidence="9">
    <location>
        <begin position="52"/>
        <end position="74"/>
    </location>
</feature>
<keyword evidence="4 8" id="KW-0472">Membrane</keyword>
<evidence type="ECO:0000256" key="8">
    <source>
        <dbReference type="PROSITE-ProRule" id="PRU00581"/>
    </source>
</evidence>
<dbReference type="PANTHER" id="PTHR22776">
    <property type="entry name" value="MARVEL-CONTAINING POTENTIAL LIPID RAFT-ASSOCIATED PROTEIN"/>
    <property type="match status" value="1"/>
</dbReference>
<dbReference type="Pfam" id="PF01284">
    <property type="entry name" value="MARVEL"/>
    <property type="match status" value="1"/>
</dbReference>
<evidence type="ECO:0000313" key="12">
    <source>
        <dbReference type="Proteomes" id="UP000018467"/>
    </source>
</evidence>
<accession>A0A3B1JYU0</accession>
<evidence type="ECO:0000256" key="3">
    <source>
        <dbReference type="ARBA" id="ARBA00022989"/>
    </source>
</evidence>
<sequence length="155" mass="17013">MASSVTGSGLPSGGKVFSTLPDLFFIPEFIFGGLVWTLVASTRVLFTNPLGWVMFVSVFCFVFTTIWFFIFIAGGNQSGIWPALDAAYHFIAVVFYLSASVLLAYITLNIKTAASLSSEVFKIYQESIAAVVMAFMATLLYFIHAIMSAIRWKSS</sequence>
<feature type="transmembrane region" description="Helical" evidence="9">
    <location>
        <begin position="128"/>
        <end position="150"/>
    </location>
</feature>
<feature type="transmembrane region" description="Helical" evidence="9">
    <location>
        <begin position="23"/>
        <end position="46"/>
    </location>
</feature>
<evidence type="ECO:0000256" key="1">
    <source>
        <dbReference type="ARBA" id="ARBA00004141"/>
    </source>
</evidence>
<keyword evidence="5" id="KW-0449">Lipoprotein</keyword>